<evidence type="ECO:0000313" key="7">
    <source>
        <dbReference type="Proteomes" id="UP001627154"/>
    </source>
</evidence>
<proteinExistence type="predicted"/>
<keyword evidence="1" id="KW-0343">GTPase activation</keyword>
<feature type="region of interest" description="Disordered" evidence="4">
    <location>
        <begin position="119"/>
        <end position="145"/>
    </location>
</feature>
<dbReference type="SUPFAM" id="SSF47923">
    <property type="entry name" value="Ypt/Rab-GAP domain of gyp1p"/>
    <property type="match status" value="2"/>
</dbReference>
<dbReference type="Gene3D" id="1.10.8.270">
    <property type="entry name" value="putative rabgap domain of human tbc1 domain family member 14 like domains"/>
    <property type="match status" value="1"/>
</dbReference>
<dbReference type="EMBL" id="JBJJXI010000030">
    <property type="protein sequence ID" value="KAL3403400.1"/>
    <property type="molecule type" value="Genomic_DNA"/>
</dbReference>
<dbReference type="Gene3D" id="1.10.10.2750">
    <property type="match status" value="1"/>
</dbReference>
<keyword evidence="3" id="KW-0175">Coiled coil</keyword>
<dbReference type="InterPro" id="IPR006020">
    <property type="entry name" value="PTB/PI_dom"/>
</dbReference>
<dbReference type="SMART" id="SM00462">
    <property type="entry name" value="PTB"/>
    <property type="match status" value="1"/>
</dbReference>
<evidence type="ECO:0000256" key="1">
    <source>
        <dbReference type="ARBA" id="ARBA00022468"/>
    </source>
</evidence>
<keyword evidence="7" id="KW-1185">Reference proteome</keyword>
<feature type="region of interest" description="Disordered" evidence="4">
    <location>
        <begin position="604"/>
        <end position="755"/>
    </location>
</feature>
<feature type="compositionally biased region" description="Low complexity" evidence="4">
    <location>
        <begin position="731"/>
        <end position="750"/>
    </location>
</feature>
<dbReference type="SUPFAM" id="SSF50729">
    <property type="entry name" value="PH domain-like"/>
    <property type="match status" value="1"/>
</dbReference>
<comment type="caution">
    <text evidence="6">The sequence shown here is derived from an EMBL/GenBank/DDBJ whole genome shotgun (WGS) entry which is preliminary data.</text>
</comment>
<keyword evidence="2" id="KW-0597">Phosphoprotein</keyword>
<dbReference type="InterPro" id="IPR021785">
    <property type="entry name" value="DUF3350"/>
</dbReference>
<dbReference type="Pfam" id="PF11830">
    <property type="entry name" value="DUF3350"/>
    <property type="match status" value="1"/>
</dbReference>
<feature type="domain" description="Rab-GAP TBC" evidence="5">
    <location>
        <begin position="839"/>
        <end position="1035"/>
    </location>
</feature>
<feature type="region of interest" description="Disordered" evidence="4">
    <location>
        <begin position="1214"/>
        <end position="1248"/>
    </location>
</feature>
<feature type="compositionally biased region" description="Basic and acidic residues" evidence="4">
    <location>
        <begin position="721"/>
        <end position="730"/>
    </location>
</feature>
<feature type="compositionally biased region" description="Polar residues" evidence="4">
    <location>
        <begin position="1229"/>
        <end position="1248"/>
    </location>
</feature>
<feature type="coiled-coil region" evidence="3">
    <location>
        <begin position="1121"/>
        <end position="1155"/>
    </location>
</feature>
<gene>
    <name evidence="6" type="ORF">TKK_003688</name>
</gene>
<dbReference type="PANTHER" id="PTHR47219:SF16">
    <property type="entry name" value="GTPASE ACTIVATING PROTEIN"/>
    <property type="match status" value="1"/>
</dbReference>
<dbReference type="FunFam" id="1.10.10.2750:FF:000002">
    <property type="entry name" value="TBC1 domain family member 4"/>
    <property type="match status" value="1"/>
</dbReference>
<dbReference type="FunFam" id="1.10.8.270:FF:000001">
    <property type="entry name" value="TBC1 domain family member 1"/>
    <property type="match status" value="1"/>
</dbReference>
<feature type="region of interest" description="Disordered" evidence="4">
    <location>
        <begin position="1442"/>
        <end position="1481"/>
    </location>
</feature>
<evidence type="ECO:0000256" key="4">
    <source>
        <dbReference type="SAM" id="MobiDB-lite"/>
    </source>
</evidence>
<feature type="compositionally biased region" description="Polar residues" evidence="4">
    <location>
        <begin position="1451"/>
        <end position="1468"/>
    </location>
</feature>
<dbReference type="SMART" id="SM00164">
    <property type="entry name" value="TBC"/>
    <property type="match status" value="1"/>
</dbReference>
<dbReference type="FunFam" id="1.10.472.80:FF:000043">
    <property type="entry name" value="Pollux, isoform A"/>
    <property type="match status" value="1"/>
</dbReference>
<dbReference type="PANTHER" id="PTHR47219">
    <property type="entry name" value="RAB GTPASE-ACTIVATING PROTEIN 1-LIKE"/>
    <property type="match status" value="1"/>
</dbReference>
<dbReference type="Gene3D" id="2.30.29.30">
    <property type="entry name" value="Pleckstrin-homology domain (PH domain)/Phosphotyrosine-binding domain (PTB)"/>
    <property type="match status" value="1"/>
</dbReference>
<dbReference type="GO" id="GO:0005096">
    <property type="term" value="F:GTPase activator activity"/>
    <property type="evidence" value="ECO:0007669"/>
    <property type="project" value="UniProtKB-KW"/>
</dbReference>
<organism evidence="6 7">
    <name type="scientific">Trichogramma kaykai</name>
    <dbReference type="NCBI Taxonomy" id="54128"/>
    <lineage>
        <taxon>Eukaryota</taxon>
        <taxon>Metazoa</taxon>
        <taxon>Ecdysozoa</taxon>
        <taxon>Arthropoda</taxon>
        <taxon>Hexapoda</taxon>
        <taxon>Insecta</taxon>
        <taxon>Pterygota</taxon>
        <taxon>Neoptera</taxon>
        <taxon>Endopterygota</taxon>
        <taxon>Hymenoptera</taxon>
        <taxon>Apocrita</taxon>
        <taxon>Proctotrupomorpha</taxon>
        <taxon>Chalcidoidea</taxon>
        <taxon>Trichogrammatidae</taxon>
        <taxon>Trichogramma</taxon>
    </lineage>
</organism>
<evidence type="ECO:0000313" key="6">
    <source>
        <dbReference type="EMBL" id="KAL3403400.1"/>
    </source>
</evidence>
<feature type="compositionally biased region" description="Basic and acidic residues" evidence="4">
    <location>
        <begin position="125"/>
        <end position="137"/>
    </location>
</feature>
<dbReference type="Gene3D" id="1.10.472.80">
    <property type="entry name" value="Ypt/Rab-GAP domain of gyp1p, domain 3"/>
    <property type="match status" value="1"/>
</dbReference>
<dbReference type="Pfam" id="PF00566">
    <property type="entry name" value="RabGAP-TBC"/>
    <property type="match status" value="1"/>
</dbReference>
<dbReference type="InterPro" id="IPR000195">
    <property type="entry name" value="Rab-GAP-TBC_dom"/>
</dbReference>
<feature type="region of interest" description="Disordered" evidence="4">
    <location>
        <begin position="254"/>
        <end position="274"/>
    </location>
</feature>
<dbReference type="InterPro" id="IPR011993">
    <property type="entry name" value="PH-like_dom_sf"/>
</dbReference>
<dbReference type="InterPro" id="IPR035969">
    <property type="entry name" value="Rab-GAP_TBC_sf"/>
</dbReference>
<dbReference type="InterPro" id="IPR050302">
    <property type="entry name" value="Rab_GAP_TBC_domain"/>
</dbReference>
<evidence type="ECO:0000256" key="3">
    <source>
        <dbReference type="SAM" id="Coils"/>
    </source>
</evidence>
<feature type="compositionally biased region" description="Polar residues" evidence="4">
    <location>
        <begin position="701"/>
        <end position="718"/>
    </location>
</feature>
<feature type="compositionally biased region" description="Low complexity" evidence="4">
    <location>
        <begin position="1216"/>
        <end position="1225"/>
    </location>
</feature>
<sequence length="1481" mass="164527">MKHMPLEYCGCTAMDRRCAAPMIPWIISEIKKKNVPQKVNVLVASGDVSAYVTNKEQPLFRHSLRACLKPQVAPPASQDPKGGTFLYMIKGDEGLYYYHLFRAKDAEAVQELFGAMKEQSSSSRTLDRPDGARESSVMREPPQRSLSSAAALTSIADISPSSSHFFEVLYVGKTRIAHAKVPESFIDDVLVRFQTQRGLEKSKSSAGSLLSDCHQLRQQSSASNLFANIRRDSQDSSTGSDLGSVENVTSPTIVASPSFPLAGPTTPGGSLEITTTTTMTTPAELTTTSQTMMMPPPQTIPIPKKTLSMPPGTDAAMATGGSTRNRAASTGNVMMMSTAAQQRRDSSVRENEDLNRTMLFQVGRLDLRLISPDRKKVLLHKQLRDVASCVQGVANPEHFGFICRDGAGGGSDRFVGFIFKCQSESVADELVGAITQAFMASVDGLGGGGGGVVNVSSGGGQPSGSRMKERPVISCEHCPMVWYSKLVQEIEAQPATRVQSIIFSRLEMLPEEDQVIIVTKYKGAESINDVDAGASLNEQNKFLMRLLRAHCEAKQMRHVHDTAENRSEFLNQYLSVGVGSTIFMKAKRSLTNSFDHLMKRKGSKDDFGLSGQPSLNGTKPNLLSPVTPTGGSNGGIASSNASMVDLSPESQRPRSLRVSPEQQISLTTASPKSPMMDIFLKVGNSPKMSPPESSGEGASRPGQQQSGSWRQAILNSVVTPGKDKDNKDANTKNNANNLNNNNINQEQQAAPAKRSREELRAMWKKAINQQLILIRMEKENARLRIRQEEATVKRIKLEYDELSSCNRQLVEVWDLLVSKESRVSTKCDNQMLLQAIKQGVPRGKRGEVWQFLAEQFCMKQPPLDTRDFPNYNTPYELLLKQLTSQQHAILIDLGRTFPNHPYYSSPLGPGQLALFNLLKAYSLLDHEVEYCQGLSFVAAVLLLHMSEDQAFFLLRHLMFRRGLRKLYLPDMAALQLHLYQLSRLLHDRLPDVYSHFDKHEVSPTLYATSWLLTIFASQFPLGFVTRVFDLLFLESSEVIFRVALALLEEHQDQLLICDSFEEIMEYLKTKVPAVDNNTLDRVMKRVFYPDMEMAKQLNEYRVEYQVLQEEMLSVKPQIENMEKLEAMNKELLVRNQQLQDQFDDAMRNIKHQEAGRKQQLATLHRLESQNRSLEVTIFTMGSFIQQMIDQGVDVEIPGDVRRIVNQLMTAEKRRSNNNLRTLSNRIPEDNNNSKYDMQKSNSTGKDSRLMKTQSMIGTPYPLKSALSQPNLGSKLEKSFSSFFANSHNHIKQQRDLRRGDGQAGSNEQVNSGGIVVAANDENDPKTVNIDIQITDTMQQQQSEPANGALTLDPDSNLKINAFGSLEKSVSLPRNAKIPLKSSKSAYELGSVKKILTTKLEDVQSESISNLTGSMHPLDTCSDVNFTYGGTTKLKCLKPVRATSGGSAGAGHQQQNGTATSPDNNNREMQQQQQQQTQILSR</sequence>
<feature type="compositionally biased region" description="Polar residues" evidence="4">
    <location>
        <begin position="611"/>
        <end position="629"/>
    </location>
</feature>
<accession>A0ABD2XE85</accession>
<dbReference type="PROSITE" id="PS50086">
    <property type="entry name" value="TBC_RABGAP"/>
    <property type="match status" value="1"/>
</dbReference>
<evidence type="ECO:0000259" key="5">
    <source>
        <dbReference type="PROSITE" id="PS50086"/>
    </source>
</evidence>
<feature type="compositionally biased region" description="Low complexity" evidence="4">
    <location>
        <begin position="1469"/>
        <end position="1481"/>
    </location>
</feature>
<feature type="compositionally biased region" description="Low complexity" evidence="4">
    <location>
        <begin position="265"/>
        <end position="274"/>
    </location>
</feature>
<evidence type="ECO:0000256" key="2">
    <source>
        <dbReference type="ARBA" id="ARBA00022553"/>
    </source>
</evidence>
<dbReference type="CDD" id="cd01269">
    <property type="entry name" value="PTB_TBC1D1_like"/>
    <property type="match status" value="1"/>
</dbReference>
<feature type="compositionally biased region" description="Polar residues" evidence="4">
    <location>
        <begin position="660"/>
        <end position="671"/>
    </location>
</feature>
<reference evidence="6 7" key="1">
    <citation type="journal article" date="2024" name="bioRxiv">
        <title>A reference genome for Trichogramma kaykai: A tiny desert-dwelling parasitoid wasp with competing sex-ratio distorters.</title>
        <authorList>
            <person name="Culotta J."/>
            <person name="Lindsey A.R."/>
        </authorList>
    </citation>
    <scope>NUCLEOTIDE SEQUENCE [LARGE SCALE GENOMIC DNA]</scope>
    <source>
        <strain evidence="6 7">KSX58</strain>
    </source>
</reference>
<protein>
    <recommendedName>
        <fullName evidence="5">Rab-GAP TBC domain-containing protein</fullName>
    </recommendedName>
</protein>
<name>A0ABD2XE85_9HYME</name>
<dbReference type="Proteomes" id="UP001627154">
    <property type="component" value="Unassembled WGS sequence"/>
</dbReference>